<evidence type="ECO:0000313" key="1">
    <source>
        <dbReference type="EMBL" id="MBC6451025.1"/>
    </source>
</evidence>
<dbReference type="EMBL" id="JABVED010000023">
    <property type="protein sequence ID" value="MBC6451025.1"/>
    <property type="molecule type" value="Genomic_DNA"/>
</dbReference>
<feature type="non-terminal residue" evidence="1">
    <location>
        <position position="89"/>
    </location>
</feature>
<gene>
    <name evidence="1" type="ORF">GPZ80_28065</name>
</gene>
<accession>A0ABR7LEF0</accession>
<sequence>MMNGKGVLEVETIATGEAITGTYAETLTQYHQKVLWSREPGRGLHGSRAVTEIMVWRIEIVDEHTERTRAQTGVGAVCQAPGLMEAVIT</sequence>
<organism evidence="1 2">
    <name type="scientific">Actinokineospora xionganensis</name>
    <dbReference type="NCBI Taxonomy" id="2684470"/>
    <lineage>
        <taxon>Bacteria</taxon>
        <taxon>Bacillati</taxon>
        <taxon>Actinomycetota</taxon>
        <taxon>Actinomycetes</taxon>
        <taxon>Pseudonocardiales</taxon>
        <taxon>Pseudonocardiaceae</taxon>
        <taxon>Actinokineospora</taxon>
    </lineage>
</organism>
<keyword evidence="2" id="KW-1185">Reference proteome</keyword>
<evidence type="ECO:0000313" key="2">
    <source>
        <dbReference type="Proteomes" id="UP000734823"/>
    </source>
</evidence>
<reference evidence="1 2" key="1">
    <citation type="submission" date="2020-06" db="EMBL/GenBank/DDBJ databases">
        <title>Actinokineospora xiongansis sp. nov., isolated from soil of Baiyangdian.</title>
        <authorList>
            <person name="Zhang X."/>
        </authorList>
    </citation>
    <scope>NUCLEOTIDE SEQUENCE [LARGE SCALE GENOMIC DNA]</scope>
    <source>
        <strain evidence="1 2">HBU206404</strain>
    </source>
</reference>
<name>A0ABR7LEF0_9PSEU</name>
<protein>
    <submittedName>
        <fullName evidence="1">Uncharacterized protein</fullName>
    </submittedName>
</protein>
<proteinExistence type="predicted"/>
<comment type="caution">
    <text evidence="1">The sequence shown here is derived from an EMBL/GenBank/DDBJ whole genome shotgun (WGS) entry which is preliminary data.</text>
</comment>
<dbReference type="Proteomes" id="UP000734823">
    <property type="component" value="Unassembled WGS sequence"/>
</dbReference>
<dbReference type="RefSeq" id="WP_187224107.1">
    <property type="nucleotide sequence ID" value="NZ_JABVED010000023.1"/>
</dbReference>